<dbReference type="Pfam" id="PF00646">
    <property type="entry name" value="F-box"/>
    <property type="match status" value="1"/>
</dbReference>
<evidence type="ECO:0000313" key="3">
    <source>
        <dbReference type="Proteomes" id="UP001497516"/>
    </source>
</evidence>
<organism evidence="2 3">
    <name type="scientific">Linum trigynum</name>
    <dbReference type="NCBI Taxonomy" id="586398"/>
    <lineage>
        <taxon>Eukaryota</taxon>
        <taxon>Viridiplantae</taxon>
        <taxon>Streptophyta</taxon>
        <taxon>Embryophyta</taxon>
        <taxon>Tracheophyta</taxon>
        <taxon>Spermatophyta</taxon>
        <taxon>Magnoliopsida</taxon>
        <taxon>eudicotyledons</taxon>
        <taxon>Gunneridae</taxon>
        <taxon>Pentapetalae</taxon>
        <taxon>rosids</taxon>
        <taxon>fabids</taxon>
        <taxon>Malpighiales</taxon>
        <taxon>Linaceae</taxon>
        <taxon>Linum</taxon>
    </lineage>
</organism>
<dbReference type="PANTHER" id="PTHR31672:SF9">
    <property type="entry name" value="F-BOX DOMAIN-CONTAINING PROTEIN"/>
    <property type="match status" value="1"/>
</dbReference>
<dbReference type="SUPFAM" id="SSF81383">
    <property type="entry name" value="F-box domain"/>
    <property type="match status" value="1"/>
</dbReference>
<dbReference type="PANTHER" id="PTHR31672">
    <property type="entry name" value="BNACNNG10540D PROTEIN"/>
    <property type="match status" value="1"/>
</dbReference>
<accession>A0AAV2CKT9</accession>
<proteinExistence type="predicted"/>
<dbReference type="EMBL" id="OZ034813">
    <property type="protein sequence ID" value="CAL1357052.1"/>
    <property type="molecule type" value="Genomic_DNA"/>
</dbReference>
<dbReference type="AlphaFoldDB" id="A0AAV2CKT9"/>
<keyword evidence="3" id="KW-1185">Reference proteome</keyword>
<name>A0AAV2CKT9_9ROSI</name>
<dbReference type="InterPro" id="IPR050796">
    <property type="entry name" value="SCF_F-box_component"/>
</dbReference>
<sequence>MQKRGSLSSAGGGGSSRSRTDINLLMEHGMMTEILIRLPTMEEILRCMAVSKQWLSLIQSPCFSAAYTLHKMKEMAVADSRSLVLNTNGRETASILTSPNIHSGNHSSRLSNFSIDFLPYQSYEDSLQYFELKPTNSNTPTADENLFQLSRVEWRKAWARYDGNYQGLSVPFQLPEPHSDPSPDTGLNYEDRTGRRRFRHHYNHVVGSSNGLLLCSPFPGYPNMYAICNPHTKQWYPIPIQPPDFSILAHIGFIVLDRSFIIARIPLSMAPRRTQLDLEVMSSQSAEWTAKSAPLPRPLLCPDPDYSFFDDGSVNLAVNLHNRWLCWMLGGKQQVVLYDAVNGVVDWVIEPPRRTLDGICVSQGRLWAASLCRSTLIVFVAENLPPQSSFPQQQPYFKRMNKVSLTGPWDSLIPFIAQDFVNPDDPNTNNKIQNMIQGPKLGDVFLTMNPHDSNQVYLTFHNRFLALFHITQRTLKLIGGQGSLHTESHLFICDNPSWPTPLPTLHFPPASSR</sequence>
<dbReference type="InterPro" id="IPR001810">
    <property type="entry name" value="F-box_dom"/>
</dbReference>
<dbReference type="Proteomes" id="UP001497516">
    <property type="component" value="Chromosome 1"/>
</dbReference>
<evidence type="ECO:0000259" key="1">
    <source>
        <dbReference type="Pfam" id="PF00646"/>
    </source>
</evidence>
<feature type="domain" description="F-box" evidence="1">
    <location>
        <begin position="31"/>
        <end position="63"/>
    </location>
</feature>
<protein>
    <recommendedName>
        <fullName evidence="1">F-box domain-containing protein</fullName>
    </recommendedName>
</protein>
<gene>
    <name evidence="2" type="ORF">LTRI10_LOCUS4711</name>
</gene>
<reference evidence="2 3" key="1">
    <citation type="submission" date="2024-04" db="EMBL/GenBank/DDBJ databases">
        <authorList>
            <person name="Fracassetti M."/>
        </authorList>
    </citation>
    <scope>NUCLEOTIDE SEQUENCE [LARGE SCALE GENOMIC DNA]</scope>
</reference>
<dbReference type="InterPro" id="IPR036047">
    <property type="entry name" value="F-box-like_dom_sf"/>
</dbReference>
<evidence type="ECO:0000313" key="2">
    <source>
        <dbReference type="EMBL" id="CAL1357052.1"/>
    </source>
</evidence>